<evidence type="ECO:0000313" key="5">
    <source>
        <dbReference type="EMBL" id="EQB18091.1"/>
    </source>
</evidence>
<dbReference type="PANTHER" id="PTHR42885:SF1">
    <property type="entry name" value="THREONINE-PHOSPHATE DECARBOXYLASE"/>
    <property type="match status" value="1"/>
</dbReference>
<dbReference type="EC" id="2.6.1.-" evidence="3"/>
<evidence type="ECO:0000256" key="2">
    <source>
        <dbReference type="ARBA" id="ARBA00022898"/>
    </source>
</evidence>
<dbReference type="InterPro" id="IPR015421">
    <property type="entry name" value="PyrdxlP-dep_Trfase_major"/>
</dbReference>
<dbReference type="GO" id="GO:0008483">
    <property type="term" value="F:transaminase activity"/>
    <property type="evidence" value="ECO:0007669"/>
    <property type="project" value="UniProtKB-KW"/>
</dbReference>
<organism evidence="5 6">
    <name type="scientific">Novosphingobium lindaniclasticum LE124</name>
    <dbReference type="NCBI Taxonomy" id="1096930"/>
    <lineage>
        <taxon>Bacteria</taxon>
        <taxon>Pseudomonadati</taxon>
        <taxon>Pseudomonadota</taxon>
        <taxon>Alphaproteobacteria</taxon>
        <taxon>Sphingomonadales</taxon>
        <taxon>Sphingomonadaceae</taxon>
        <taxon>Novosphingobium</taxon>
    </lineage>
</organism>
<dbReference type="Pfam" id="PF00155">
    <property type="entry name" value="Aminotran_1_2"/>
    <property type="match status" value="1"/>
</dbReference>
<proteinExistence type="inferred from homology"/>
<evidence type="ECO:0000259" key="4">
    <source>
        <dbReference type="Pfam" id="PF00155"/>
    </source>
</evidence>
<dbReference type="PATRIC" id="fig|1096930.3.peg.1196"/>
<comment type="caution">
    <text evidence="5">The sequence shown here is derived from an EMBL/GenBank/DDBJ whole genome shotgun (WGS) entry which is preliminary data.</text>
</comment>
<feature type="domain" description="Aminotransferase class I/classII large" evidence="4">
    <location>
        <begin position="122"/>
        <end position="320"/>
    </location>
</feature>
<keyword evidence="3" id="KW-0032">Aminotransferase</keyword>
<dbReference type="SUPFAM" id="SSF53383">
    <property type="entry name" value="PLP-dependent transferases"/>
    <property type="match status" value="1"/>
</dbReference>
<dbReference type="GO" id="GO:0030170">
    <property type="term" value="F:pyridoxal phosphate binding"/>
    <property type="evidence" value="ECO:0007669"/>
    <property type="project" value="InterPro"/>
</dbReference>
<dbReference type="Proteomes" id="UP000015527">
    <property type="component" value="Unassembled WGS sequence"/>
</dbReference>
<dbReference type="Gene3D" id="3.40.640.10">
    <property type="entry name" value="Type I PLP-dependent aspartate aminotransferase-like (Major domain)"/>
    <property type="match status" value="1"/>
</dbReference>
<gene>
    <name evidence="5" type="ORF">L284_06035</name>
</gene>
<dbReference type="CDD" id="cd00609">
    <property type="entry name" value="AAT_like"/>
    <property type="match status" value="1"/>
</dbReference>
<dbReference type="InterPro" id="IPR015422">
    <property type="entry name" value="PyrdxlP-dep_Trfase_small"/>
</dbReference>
<dbReference type="EMBL" id="ATHL01000046">
    <property type="protein sequence ID" value="EQB18091.1"/>
    <property type="molecule type" value="Genomic_DNA"/>
</dbReference>
<dbReference type="PANTHER" id="PTHR42885">
    <property type="entry name" value="HISTIDINOL-PHOSPHATE AMINOTRANSFERASE-RELATED"/>
    <property type="match status" value="1"/>
</dbReference>
<sequence length="325" mass="35178">MSAAFLFHGGRVGEAARAYGGAPEDWLDLSTGLNPKPWPVPQHQPIDWTALPDPDALAGLEAAAARHFGVAPAMCCAVPGTETALRLLARALDLPGRSLVPAYRTHREAFFPSRPALFGEQPKAKEVFIIANPNNPDGVLRDPDAVIEWAKRIDADGGFLIVDEAFSDCHPEASVAHAVASGVRLIVLRSFGKFFGLAGLRLGFVLGPPALMLLLRQMLGSWPVHAAALSLGTTAYADEDWIVRTREDLPVRAAKLDKVLRRHGLSPEGECPLFRLVTGCEGQALFEQLARARILVRPFAERADWLRFGVPADPAALRRLDEALA</sequence>
<reference evidence="5 6" key="1">
    <citation type="journal article" date="2013" name="Genome Announc.">
        <title>Genome Sequence of Novosphingobium lindaniclasticum LE124T, Isolated from a Hexachlorocyclohexane Dumpsite.</title>
        <authorList>
            <person name="Saxena A."/>
            <person name="Nayyar N."/>
            <person name="Sangwan N."/>
            <person name="Kumari R."/>
            <person name="Khurana J.P."/>
            <person name="Lal R."/>
        </authorList>
    </citation>
    <scope>NUCLEOTIDE SEQUENCE [LARGE SCALE GENOMIC DNA]</scope>
    <source>
        <strain evidence="5 6">LE124</strain>
    </source>
</reference>
<dbReference type="Gene3D" id="3.90.1150.10">
    <property type="entry name" value="Aspartate Aminotransferase, domain 1"/>
    <property type="match status" value="1"/>
</dbReference>
<evidence type="ECO:0000313" key="6">
    <source>
        <dbReference type="Proteomes" id="UP000015527"/>
    </source>
</evidence>
<name>T0HNX6_9SPHN</name>
<accession>T0HNX6</accession>
<dbReference type="RefSeq" id="WP_021233161.1">
    <property type="nucleotide sequence ID" value="NZ_ATHL01000046.1"/>
</dbReference>
<evidence type="ECO:0000256" key="1">
    <source>
        <dbReference type="ARBA" id="ARBA00001933"/>
    </source>
</evidence>
<protein>
    <recommendedName>
        <fullName evidence="3">Aminotransferase</fullName>
        <ecNumber evidence="3">2.6.1.-</ecNumber>
    </recommendedName>
</protein>
<dbReference type="PROSITE" id="PS00105">
    <property type="entry name" value="AA_TRANSFER_CLASS_1"/>
    <property type="match status" value="1"/>
</dbReference>
<keyword evidence="2" id="KW-0663">Pyridoxal phosphate</keyword>
<comment type="cofactor">
    <cofactor evidence="1 3">
        <name>pyridoxal 5'-phosphate</name>
        <dbReference type="ChEBI" id="CHEBI:597326"/>
    </cofactor>
</comment>
<comment type="similarity">
    <text evidence="3">Belongs to the class-I pyridoxal-phosphate-dependent aminotransferase family.</text>
</comment>
<dbReference type="InterPro" id="IPR004838">
    <property type="entry name" value="NHTrfase_class1_PyrdxlP-BS"/>
</dbReference>
<dbReference type="InterPro" id="IPR015424">
    <property type="entry name" value="PyrdxlP-dep_Trfase"/>
</dbReference>
<keyword evidence="6" id="KW-1185">Reference proteome</keyword>
<dbReference type="eggNOG" id="COG0079">
    <property type="taxonomic scope" value="Bacteria"/>
</dbReference>
<dbReference type="AlphaFoldDB" id="T0HNX6"/>
<keyword evidence="3" id="KW-0808">Transferase</keyword>
<evidence type="ECO:0000256" key="3">
    <source>
        <dbReference type="RuleBase" id="RU000481"/>
    </source>
</evidence>
<dbReference type="InterPro" id="IPR004839">
    <property type="entry name" value="Aminotransferase_I/II_large"/>
</dbReference>
<dbReference type="OrthoDB" id="9799304at2"/>